<dbReference type="EC" id="5.4.99.18" evidence="3 4"/>
<keyword evidence="7" id="KW-0456">Lyase</keyword>
<protein>
    <recommendedName>
        <fullName evidence="3 4">N5-carboxyaminoimidazole ribonucleotide mutase</fullName>
        <shortName evidence="3 4">N5-CAIR mutase</shortName>
        <ecNumber evidence="3 4">5.4.99.18</ecNumber>
    </recommendedName>
    <alternativeName>
        <fullName evidence="3">5-(carboxyamino)imidazole ribonucleotide mutase</fullName>
    </alternativeName>
</protein>
<dbReference type="PANTHER" id="PTHR23046">
    <property type="entry name" value="PHOSPHORIBOSYLAMINOIMIDAZOLE CARBOXYLASE CATALYTIC SUBUNIT"/>
    <property type="match status" value="1"/>
</dbReference>
<dbReference type="InterPro" id="IPR033747">
    <property type="entry name" value="PurE_ClassI"/>
</dbReference>
<dbReference type="Proteomes" id="UP000585802">
    <property type="component" value="Unassembled WGS sequence"/>
</dbReference>
<sequence length="153" mass="16078">MAQVVIIMGSATDRPTAQKAEKILEKFDMEYETYVASAHRTPDRVVNIVKEAEADVFIALAGLSAALPGVVAAHTLKPVIGVPCASSSSPANLDSLLSVVQMPPGVPVAGVGIGRGENAALLALRIIAIANDNIASKLEDYRKELEQKTIDSN</sequence>
<comment type="catalytic activity">
    <reaction evidence="3 4">
        <text>5-carboxyamino-1-(5-phospho-D-ribosyl)imidazole + H(+) = 5-amino-1-(5-phospho-D-ribosyl)imidazole-4-carboxylate</text>
        <dbReference type="Rhea" id="RHEA:13193"/>
        <dbReference type="ChEBI" id="CHEBI:15378"/>
        <dbReference type="ChEBI" id="CHEBI:58730"/>
        <dbReference type="ChEBI" id="CHEBI:77657"/>
        <dbReference type="EC" id="5.4.99.18"/>
    </reaction>
</comment>
<reference evidence="8" key="1">
    <citation type="journal article" date="2019" name="bioRxiv">
        <title>Genome diversification in globally distributed novel marine Proteobacteria is linked to environmental adaptation.</title>
        <authorList>
            <person name="Zhou Z."/>
            <person name="Tran P.Q."/>
            <person name="Kieft K."/>
            <person name="Anantharaman K."/>
        </authorList>
    </citation>
    <scope>NUCLEOTIDE SEQUENCE [LARGE SCALE GENOMIC DNA]</scope>
</reference>
<keyword evidence="2 3" id="KW-0413">Isomerase</keyword>
<dbReference type="UniPathway" id="UPA00074">
    <property type="reaction ID" value="UER00943"/>
</dbReference>
<feature type="binding site" evidence="3 5">
    <location>
        <position position="40"/>
    </location>
    <ligand>
        <name>substrate</name>
    </ligand>
</feature>
<dbReference type="GO" id="GO:0006189">
    <property type="term" value="P:'de novo' IMP biosynthetic process"/>
    <property type="evidence" value="ECO:0007669"/>
    <property type="project" value="UniProtKB-UniRule"/>
</dbReference>
<dbReference type="SMART" id="SM01001">
    <property type="entry name" value="AIRC"/>
    <property type="match status" value="1"/>
</dbReference>
<accession>A0A7J4GRF6</accession>
<name>A0A7J4GRF6_9ARCH</name>
<proteinExistence type="inferred from homology"/>
<feature type="binding site" evidence="3 5">
    <location>
        <position position="10"/>
    </location>
    <ligand>
        <name>substrate</name>
    </ligand>
</feature>
<comment type="caution">
    <text evidence="7">The sequence shown here is derived from an EMBL/GenBank/DDBJ whole genome shotgun (WGS) entry which is preliminary data.</text>
</comment>
<keyword evidence="1 3" id="KW-0658">Purine biosynthesis</keyword>
<evidence type="ECO:0000313" key="7">
    <source>
        <dbReference type="EMBL" id="HIF37217.1"/>
    </source>
</evidence>
<comment type="function">
    <text evidence="3 4">Catalyzes the conversion of N5-carboxyaminoimidazole ribonucleotide (N5-CAIR) to 4-carboxy-5-aminoimidazole ribonucleotide (CAIR).</text>
</comment>
<dbReference type="Pfam" id="PF00731">
    <property type="entry name" value="AIRC"/>
    <property type="match status" value="1"/>
</dbReference>
<dbReference type="PIRSF" id="PIRSF001338">
    <property type="entry name" value="AIR_carboxylase"/>
    <property type="match status" value="1"/>
</dbReference>
<evidence type="ECO:0000256" key="1">
    <source>
        <dbReference type="ARBA" id="ARBA00022755"/>
    </source>
</evidence>
<comment type="pathway">
    <text evidence="3 4">Purine metabolism; IMP biosynthesis via de novo pathway; 5-amino-1-(5-phospho-D-ribosyl)imidazole-4-carboxylate from 5-amino-1-(5-phospho-D-ribosyl)imidazole (N5-CAIR route): step 2/2.</text>
</comment>
<dbReference type="NCBIfam" id="TIGR01162">
    <property type="entry name" value="purE"/>
    <property type="match status" value="1"/>
</dbReference>
<feature type="binding site" evidence="3 5">
    <location>
        <position position="13"/>
    </location>
    <ligand>
        <name>substrate</name>
    </ligand>
</feature>
<gene>
    <name evidence="3 7" type="primary">purE</name>
    <name evidence="7" type="ORF">EYQ70_02250</name>
</gene>
<evidence type="ECO:0000259" key="6">
    <source>
        <dbReference type="SMART" id="SM01001"/>
    </source>
</evidence>
<dbReference type="EMBL" id="DUCX01000037">
    <property type="protein sequence ID" value="HIF37217.1"/>
    <property type="molecule type" value="Genomic_DNA"/>
</dbReference>
<feature type="domain" description="PurE" evidence="6">
    <location>
        <begin position="2"/>
        <end position="149"/>
    </location>
</feature>
<evidence type="ECO:0000256" key="3">
    <source>
        <dbReference type="HAMAP-Rule" id="MF_01929"/>
    </source>
</evidence>
<dbReference type="SUPFAM" id="SSF52255">
    <property type="entry name" value="N5-CAIR mutase (phosphoribosylaminoimidazole carboxylase, PurE)"/>
    <property type="match status" value="1"/>
</dbReference>
<evidence type="ECO:0000256" key="4">
    <source>
        <dbReference type="PIRNR" id="PIRNR001338"/>
    </source>
</evidence>
<dbReference type="GO" id="GO:0034023">
    <property type="term" value="F:5-(carboxyamino)imidazole ribonucleotide mutase activity"/>
    <property type="evidence" value="ECO:0007669"/>
    <property type="project" value="UniProtKB-UniRule"/>
</dbReference>
<evidence type="ECO:0000256" key="2">
    <source>
        <dbReference type="ARBA" id="ARBA00023235"/>
    </source>
</evidence>
<dbReference type="PANTHER" id="PTHR23046:SF2">
    <property type="entry name" value="PHOSPHORIBOSYLAMINOIMIDAZOLE CARBOXYLASE"/>
    <property type="match status" value="1"/>
</dbReference>
<organism evidence="7 8">
    <name type="scientific">Marine Group III euryarchaeote</name>
    <dbReference type="NCBI Taxonomy" id="2173149"/>
    <lineage>
        <taxon>Archaea</taxon>
        <taxon>Methanobacteriati</taxon>
        <taxon>Thermoplasmatota</taxon>
        <taxon>Thermoplasmata</taxon>
        <taxon>Candidatus Thermoprofundales</taxon>
    </lineage>
</organism>
<evidence type="ECO:0000313" key="8">
    <source>
        <dbReference type="Proteomes" id="UP000585802"/>
    </source>
</evidence>
<evidence type="ECO:0000256" key="5">
    <source>
        <dbReference type="PIRSR" id="PIRSR001338-1"/>
    </source>
</evidence>
<dbReference type="GO" id="GO:0016829">
    <property type="term" value="F:lyase activity"/>
    <property type="evidence" value="ECO:0007669"/>
    <property type="project" value="UniProtKB-KW"/>
</dbReference>
<comment type="similarity">
    <text evidence="3">Belongs to the AIR carboxylase family. Class I subfamily.</text>
</comment>
<dbReference type="HAMAP" id="MF_01929">
    <property type="entry name" value="PurE_classI"/>
    <property type="match status" value="1"/>
</dbReference>
<dbReference type="Gene3D" id="3.40.50.1970">
    <property type="match status" value="1"/>
</dbReference>
<dbReference type="InterPro" id="IPR000031">
    <property type="entry name" value="PurE_dom"/>
</dbReference>
<dbReference type="AlphaFoldDB" id="A0A7J4GRF6"/>
<dbReference type="InterPro" id="IPR024694">
    <property type="entry name" value="PurE_prokaryotes"/>
</dbReference>